<protein>
    <recommendedName>
        <fullName evidence="6">Guanine nucleotide-binding protein subunit beta-like protein</fullName>
    </recommendedName>
</protein>
<dbReference type="EMBL" id="CAJZBQ010000023">
    <property type="protein sequence ID" value="CAG9319546.1"/>
    <property type="molecule type" value="Genomic_DNA"/>
</dbReference>
<dbReference type="PROSITE" id="PS50294">
    <property type="entry name" value="WD_REPEATS_REGION"/>
    <property type="match status" value="2"/>
</dbReference>
<dbReference type="Pfam" id="PF25391">
    <property type="entry name" value="WD40_Gbeta"/>
    <property type="match status" value="1"/>
</dbReference>
<dbReference type="InterPro" id="IPR001680">
    <property type="entry name" value="WD40_rpt"/>
</dbReference>
<dbReference type="InterPro" id="IPR019775">
    <property type="entry name" value="WD40_repeat_CS"/>
</dbReference>
<keyword evidence="1 3" id="KW-0853">WD repeat</keyword>
<dbReference type="CDD" id="cd00200">
    <property type="entry name" value="WD40"/>
    <property type="match status" value="1"/>
</dbReference>
<evidence type="ECO:0000256" key="3">
    <source>
        <dbReference type="PROSITE-ProRule" id="PRU00221"/>
    </source>
</evidence>
<accession>A0AAU9J1C0</accession>
<sequence length="358" mass="39762">MDSSDLLSKIEAVEHSIDLLKAQLEDKQPKISISNYKSALQPIKCLFIESLKLEAHGDRVYSLSWAGGDLAKKFLASVSGDGRVIIWNSYTGNPSCEWVVKDTNPTLMTCAFEKTTSQLLATGSFIGKCYIFQIEMNRKKKIEGKNKPLMAFQAHQGYLSSLSFITPKNLVTCSGDSTVCLWDLPKTDLPVHKFEEHTEDVMTIDTCKANPYLVLTGSCDKTVKLWDLRQQNSSGNSYSHQGDVNCVKFLHDSNNTFLSGSSDGFIRLFDIRALREVGVYNVGRGVEALEVSKSGRIIICGTDRGDVMLWDIINEERSLQNLPGHSDKTTSVELSPDGIHLATSSFDNTVVLWQHAHT</sequence>
<feature type="repeat" description="WD" evidence="3">
    <location>
        <begin position="194"/>
        <end position="236"/>
    </location>
</feature>
<dbReference type="SUPFAM" id="SSF50978">
    <property type="entry name" value="WD40 repeat-like"/>
    <property type="match status" value="1"/>
</dbReference>
<feature type="repeat" description="WD" evidence="3">
    <location>
        <begin position="322"/>
        <end position="358"/>
    </location>
</feature>
<feature type="repeat" description="WD" evidence="3">
    <location>
        <begin position="237"/>
        <end position="279"/>
    </location>
</feature>
<dbReference type="InterPro" id="IPR036322">
    <property type="entry name" value="WD40_repeat_dom_sf"/>
</dbReference>
<evidence type="ECO:0000313" key="4">
    <source>
        <dbReference type="EMBL" id="CAG9319546.1"/>
    </source>
</evidence>
<dbReference type="InterPro" id="IPR015943">
    <property type="entry name" value="WD40/YVTN_repeat-like_dom_sf"/>
</dbReference>
<proteinExistence type="predicted"/>
<comment type="caution">
    <text evidence="4">The sequence shown here is derived from an EMBL/GenBank/DDBJ whole genome shotgun (WGS) entry which is preliminary data.</text>
</comment>
<keyword evidence="2" id="KW-0677">Repeat</keyword>
<dbReference type="SMR" id="A0AAU9J1C0"/>
<evidence type="ECO:0008006" key="6">
    <source>
        <dbReference type="Google" id="ProtNLM"/>
    </source>
</evidence>
<dbReference type="InterPro" id="IPR020472">
    <property type="entry name" value="WD40_PAC1"/>
</dbReference>
<evidence type="ECO:0000313" key="5">
    <source>
        <dbReference type="Proteomes" id="UP001162131"/>
    </source>
</evidence>
<dbReference type="GO" id="GO:0007165">
    <property type="term" value="P:signal transduction"/>
    <property type="evidence" value="ECO:0007669"/>
    <property type="project" value="InterPro"/>
</dbReference>
<dbReference type="PANTHER" id="PTHR19850">
    <property type="entry name" value="GUANINE NUCLEOTIDE-BINDING PROTEIN BETA G PROTEIN BETA"/>
    <property type="match status" value="1"/>
</dbReference>
<name>A0AAU9J1C0_9CILI</name>
<feature type="repeat" description="WD" evidence="3">
    <location>
        <begin position="152"/>
        <end position="184"/>
    </location>
</feature>
<dbReference type="PIRSF" id="PIRSF002394">
    <property type="entry name" value="GN-bd_beta"/>
    <property type="match status" value="1"/>
</dbReference>
<dbReference type="PROSITE" id="PS00678">
    <property type="entry name" value="WD_REPEATS_1"/>
    <property type="match status" value="2"/>
</dbReference>
<feature type="repeat" description="WD" evidence="3">
    <location>
        <begin position="53"/>
        <end position="88"/>
    </location>
</feature>
<reference evidence="4" key="1">
    <citation type="submission" date="2021-09" db="EMBL/GenBank/DDBJ databases">
        <authorList>
            <consortium name="AG Swart"/>
            <person name="Singh M."/>
            <person name="Singh A."/>
            <person name="Seah K."/>
            <person name="Emmerich C."/>
        </authorList>
    </citation>
    <scope>NUCLEOTIDE SEQUENCE</scope>
    <source>
        <strain evidence="4">ATCC30299</strain>
    </source>
</reference>
<dbReference type="InterPro" id="IPR016346">
    <property type="entry name" value="G-protein_beta_1-5"/>
</dbReference>
<evidence type="ECO:0000256" key="1">
    <source>
        <dbReference type="ARBA" id="ARBA00022574"/>
    </source>
</evidence>
<dbReference type="AlphaFoldDB" id="A0AAU9J1C0"/>
<keyword evidence="5" id="KW-1185">Reference proteome</keyword>
<dbReference type="PRINTS" id="PR00320">
    <property type="entry name" value="GPROTEINBRPT"/>
</dbReference>
<organism evidence="4 5">
    <name type="scientific">Blepharisma stoltei</name>
    <dbReference type="NCBI Taxonomy" id="1481888"/>
    <lineage>
        <taxon>Eukaryota</taxon>
        <taxon>Sar</taxon>
        <taxon>Alveolata</taxon>
        <taxon>Ciliophora</taxon>
        <taxon>Postciliodesmatophora</taxon>
        <taxon>Heterotrichea</taxon>
        <taxon>Heterotrichida</taxon>
        <taxon>Blepharismidae</taxon>
        <taxon>Blepharisma</taxon>
    </lineage>
</organism>
<dbReference type="Proteomes" id="UP001162131">
    <property type="component" value="Unassembled WGS sequence"/>
</dbReference>
<gene>
    <name evidence="4" type="ORF">BSTOLATCC_MIC24097</name>
</gene>
<dbReference type="SMART" id="SM00320">
    <property type="entry name" value="WD40"/>
    <property type="match status" value="7"/>
</dbReference>
<dbReference type="PROSITE" id="PS50082">
    <property type="entry name" value="WD_REPEATS_2"/>
    <property type="match status" value="5"/>
</dbReference>
<dbReference type="Gene3D" id="2.130.10.10">
    <property type="entry name" value="YVTN repeat-like/Quinoprotein amine dehydrogenase"/>
    <property type="match status" value="1"/>
</dbReference>
<evidence type="ECO:0000256" key="2">
    <source>
        <dbReference type="ARBA" id="ARBA00022737"/>
    </source>
</evidence>